<feature type="chain" id="PRO_5046076362" description="DUF2927 domain-containing protein" evidence="1">
    <location>
        <begin position="31"/>
        <end position="276"/>
    </location>
</feature>
<evidence type="ECO:0008006" key="4">
    <source>
        <dbReference type="Google" id="ProtNLM"/>
    </source>
</evidence>
<proteinExistence type="predicted"/>
<dbReference type="EMBL" id="JARYGZ010000001">
    <property type="protein sequence ID" value="MDH7639440.1"/>
    <property type="molecule type" value="Genomic_DNA"/>
</dbReference>
<keyword evidence="1" id="KW-0732">Signal</keyword>
<keyword evidence="3" id="KW-1185">Reference proteome</keyword>
<evidence type="ECO:0000256" key="1">
    <source>
        <dbReference type="SAM" id="SignalP"/>
    </source>
</evidence>
<organism evidence="2 3">
    <name type="scientific">Sphingomonas oryzagri</name>
    <dbReference type="NCBI Taxonomy" id="3042314"/>
    <lineage>
        <taxon>Bacteria</taxon>
        <taxon>Pseudomonadati</taxon>
        <taxon>Pseudomonadota</taxon>
        <taxon>Alphaproteobacteria</taxon>
        <taxon>Sphingomonadales</taxon>
        <taxon>Sphingomonadaceae</taxon>
        <taxon>Sphingomonas</taxon>
    </lineage>
</organism>
<dbReference type="RefSeq" id="WP_281044705.1">
    <property type="nucleotide sequence ID" value="NZ_JARYGZ010000001.1"/>
</dbReference>
<name>A0ABT6N2F6_9SPHN</name>
<reference evidence="2" key="1">
    <citation type="submission" date="2023-04" db="EMBL/GenBank/DDBJ databases">
        <title>Sphingomonas sp. MAHUQ-71 isolated from rice field.</title>
        <authorList>
            <person name="Huq M.A."/>
        </authorList>
    </citation>
    <scope>NUCLEOTIDE SEQUENCE</scope>
    <source>
        <strain evidence="2">MAHUQ-71</strain>
    </source>
</reference>
<dbReference type="Proteomes" id="UP001160625">
    <property type="component" value="Unassembled WGS sequence"/>
</dbReference>
<comment type="caution">
    <text evidence="2">The sequence shown here is derived from an EMBL/GenBank/DDBJ whole genome shotgun (WGS) entry which is preliminary data.</text>
</comment>
<sequence length="276" mass="29534">MAFVSTGKSILIGSFLVALLPLEASIAAQSADDAPASESFAAVRTYSIALLGRYRDTGVPRWESPLCVVQYGLDPAGQKRFVDRLAQVGKPLHVAVDRGKCKPNVTIVYSSSPAADAADIATRKADYIRDHRPDGIDRFRAATDAIDWIALALPTTAEGYRVVEAGSGRLPNSHIERPTRSVAVETFIIVDAAKARSMAPAQLFDCLTMITLSSPRIGGIPDNSVLQLANEPPAKAPPEMTPEDRAYLTALGSIAKQPDLSHQREAIETRMAGILG</sequence>
<evidence type="ECO:0000313" key="2">
    <source>
        <dbReference type="EMBL" id="MDH7639440.1"/>
    </source>
</evidence>
<accession>A0ABT6N2F6</accession>
<feature type="signal peptide" evidence="1">
    <location>
        <begin position="1"/>
        <end position="30"/>
    </location>
</feature>
<evidence type="ECO:0000313" key="3">
    <source>
        <dbReference type="Proteomes" id="UP001160625"/>
    </source>
</evidence>
<gene>
    <name evidence="2" type="ORF">QGN17_11930</name>
</gene>
<protein>
    <recommendedName>
        <fullName evidence="4">DUF2927 domain-containing protein</fullName>
    </recommendedName>
</protein>